<evidence type="ECO:0000313" key="1">
    <source>
        <dbReference type="EMBL" id="KAK9711226.1"/>
    </source>
</evidence>
<reference evidence="1 2" key="1">
    <citation type="journal article" date="2024" name="BMC Genomics">
        <title>De novo assembly and annotation of Popillia japonica's genome with initial clues to its potential as an invasive pest.</title>
        <authorList>
            <person name="Cucini C."/>
            <person name="Boschi S."/>
            <person name="Funari R."/>
            <person name="Cardaioli E."/>
            <person name="Iannotti N."/>
            <person name="Marturano G."/>
            <person name="Paoli F."/>
            <person name="Bruttini M."/>
            <person name="Carapelli A."/>
            <person name="Frati F."/>
            <person name="Nardi F."/>
        </authorList>
    </citation>
    <scope>NUCLEOTIDE SEQUENCE [LARGE SCALE GENOMIC DNA]</scope>
    <source>
        <strain evidence="1">DMR45628</strain>
    </source>
</reference>
<name>A0AAW1K275_POPJA</name>
<organism evidence="1 2">
    <name type="scientific">Popillia japonica</name>
    <name type="common">Japanese beetle</name>
    <dbReference type="NCBI Taxonomy" id="7064"/>
    <lineage>
        <taxon>Eukaryota</taxon>
        <taxon>Metazoa</taxon>
        <taxon>Ecdysozoa</taxon>
        <taxon>Arthropoda</taxon>
        <taxon>Hexapoda</taxon>
        <taxon>Insecta</taxon>
        <taxon>Pterygota</taxon>
        <taxon>Neoptera</taxon>
        <taxon>Endopterygota</taxon>
        <taxon>Coleoptera</taxon>
        <taxon>Polyphaga</taxon>
        <taxon>Scarabaeiformia</taxon>
        <taxon>Scarabaeidae</taxon>
        <taxon>Rutelinae</taxon>
        <taxon>Popillia</taxon>
    </lineage>
</organism>
<gene>
    <name evidence="1" type="ORF">QE152_g25621</name>
</gene>
<proteinExistence type="predicted"/>
<keyword evidence="2" id="KW-1185">Reference proteome</keyword>
<sequence length="105" mass="12076">MNGIHVILKSGAEEFNEVSLLNCTLKISENIEVHYSILNVRSHLILPSSEILAYQIVLSELRIIIQFKPDFNYEQCILIFKNEQQLGTIQHLLPPIQAANYDLNR</sequence>
<accession>A0AAW1K275</accession>
<dbReference type="Proteomes" id="UP001458880">
    <property type="component" value="Unassembled WGS sequence"/>
</dbReference>
<protein>
    <submittedName>
        <fullName evidence="1">Uncharacterized protein</fullName>
    </submittedName>
</protein>
<evidence type="ECO:0000313" key="2">
    <source>
        <dbReference type="Proteomes" id="UP001458880"/>
    </source>
</evidence>
<dbReference type="EMBL" id="JASPKY010000283">
    <property type="protein sequence ID" value="KAK9711226.1"/>
    <property type="molecule type" value="Genomic_DNA"/>
</dbReference>
<dbReference type="AlphaFoldDB" id="A0AAW1K275"/>
<comment type="caution">
    <text evidence="1">The sequence shown here is derived from an EMBL/GenBank/DDBJ whole genome shotgun (WGS) entry which is preliminary data.</text>
</comment>